<proteinExistence type="inferred from homology"/>
<dbReference type="Gene3D" id="3.40.50.1980">
    <property type="entry name" value="Nitrogenase molybdenum iron protein domain"/>
    <property type="match status" value="2"/>
</dbReference>
<protein>
    <submittedName>
        <fullName evidence="7">Manganese transporter</fullName>
    </submittedName>
</protein>
<keyword evidence="6" id="KW-0175">Coiled coil</keyword>
<organism evidence="7 8">
    <name type="scientific">Alkalibaculum sporogenes</name>
    <dbReference type="NCBI Taxonomy" id="2655001"/>
    <lineage>
        <taxon>Bacteria</taxon>
        <taxon>Bacillati</taxon>
        <taxon>Bacillota</taxon>
        <taxon>Clostridia</taxon>
        <taxon>Eubacteriales</taxon>
        <taxon>Eubacteriaceae</taxon>
        <taxon>Alkalibaculum</taxon>
    </lineage>
</organism>
<evidence type="ECO:0000313" key="7">
    <source>
        <dbReference type="EMBL" id="MPW25551.1"/>
    </source>
</evidence>
<evidence type="ECO:0000256" key="5">
    <source>
        <dbReference type="RuleBase" id="RU003512"/>
    </source>
</evidence>
<evidence type="ECO:0000256" key="2">
    <source>
        <dbReference type="ARBA" id="ARBA00022448"/>
    </source>
</evidence>
<dbReference type="InterPro" id="IPR006127">
    <property type="entry name" value="ZnuA-like"/>
</dbReference>
<gene>
    <name evidence="7" type="ORF">GC105_07090</name>
</gene>
<dbReference type="EMBL" id="WHNX01000008">
    <property type="protein sequence ID" value="MPW25551.1"/>
    <property type="molecule type" value="Genomic_DNA"/>
</dbReference>
<comment type="caution">
    <text evidence="7">The sequence shown here is derived from an EMBL/GenBank/DDBJ whole genome shotgun (WGS) entry which is preliminary data.</text>
</comment>
<comment type="similarity">
    <text evidence="5">Belongs to the bacterial solute-binding protein 9 family.</text>
</comment>
<keyword evidence="4" id="KW-0732">Signal</keyword>
<dbReference type="PRINTS" id="PR00691">
    <property type="entry name" value="ADHESINB"/>
</dbReference>
<dbReference type="InterPro" id="IPR050492">
    <property type="entry name" value="Bact_metal-bind_prot9"/>
</dbReference>
<evidence type="ECO:0000313" key="8">
    <source>
        <dbReference type="Proteomes" id="UP000440004"/>
    </source>
</evidence>
<dbReference type="PANTHER" id="PTHR42953">
    <property type="entry name" value="HIGH-AFFINITY ZINC UPTAKE SYSTEM PROTEIN ZNUA-RELATED"/>
    <property type="match status" value="1"/>
</dbReference>
<keyword evidence="2 5" id="KW-0813">Transport</keyword>
<dbReference type="AlphaFoldDB" id="A0A6A7K8A7"/>
<evidence type="ECO:0000256" key="1">
    <source>
        <dbReference type="ARBA" id="ARBA00004196"/>
    </source>
</evidence>
<keyword evidence="8" id="KW-1185">Reference proteome</keyword>
<reference evidence="7 8" key="1">
    <citation type="submission" date="2019-10" db="EMBL/GenBank/DDBJ databases">
        <title>Alkalibaculum tamaniensis sp.nov., a new alkaliphilic acetogen, isolated on methoxylated aromatics from a mud volcano.</title>
        <authorList>
            <person name="Khomyakova M.A."/>
            <person name="Merkel A.Y."/>
            <person name="Bonch-Osmolovskaya E.A."/>
            <person name="Slobodkin A.I."/>
        </authorList>
    </citation>
    <scope>NUCLEOTIDE SEQUENCE [LARGE SCALE GENOMIC DNA]</scope>
    <source>
        <strain evidence="7 8">M08DMB</strain>
    </source>
</reference>
<feature type="coiled-coil region" evidence="6">
    <location>
        <begin position="163"/>
        <end position="190"/>
    </location>
</feature>
<comment type="subcellular location">
    <subcellularLocation>
        <location evidence="1">Cell envelope</location>
    </subcellularLocation>
</comment>
<dbReference type="InterPro" id="IPR006129">
    <property type="entry name" value="AdhesinB"/>
</dbReference>
<dbReference type="PANTHER" id="PTHR42953:SF1">
    <property type="entry name" value="METAL-BINDING PROTEIN HI_0362-RELATED"/>
    <property type="match status" value="1"/>
</dbReference>
<keyword evidence="3" id="KW-0479">Metal-binding</keyword>
<dbReference type="GO" id="GO:0030001">
    <property type="term" value="P:metal ion transport"/>
    <property type="evidence" value="ECO:0007669"/>
    <property type="project" value="InterPro"/>
</dbReference>
<evidence type="ECO:0000256" key="3">
    <source>
        <dbReference type="ARBA" id="ARBA00022723"/>
    </source>
</evidence>
<dbReference type="Proteomes" id="UP000440004">
    <property type="component" value="Unassembled WGS sequence"/>
</dbReference>
<evidence type="ECO:0000256" key="4">
    <source>
        <dbReference type="ARBA" id="ARBA00022729"/>
    </source>
</evidence>
<dbReference type="PRINTS" id="PR00690">
    <property type="entry name" value="ADHESNFAMILY"/>
</dbReference>
<sequence>MYLKTKYLFGIILVILLVFTGCASRTNTNTNDKLNVVATTTLLADLADVIGGEHVNVNGLMGPGIDPHLYQASAGDVTLMQNADVVVYNGLHLEGKMGEIFESIKVQGSEVICIENGIKEDDLLQDEDDSNVYDPHVWFDVSLWKDAARLFAHDLSKIDQQHASDFNANLEQYLQELDELDQYIKNRTSEVSQEQRVLITAHDAFRYFGKAYGFEVIGLQGTSTDTEAGTSDVSSLAEFITQRKIKAIFVESSVPPKTIEALQAAVKAKGFDVSIGGELYSDSLGGVESDAPTYILTFKSNIDTIVDALK</sequence>
<dbReference type="GO" id="GO:0030313">
    <property type="term" value="C:cell envelope"/>
    <property type="evidence" value="ECO:0007669"/>
    <property type="project" value="UniProtKB-SubCell"/>
</dbReference>
<evidence type="ECO:0000256" key="6">
    <source>
        <dbReference type="SAM" id="Coils"/>
    </source>
</evidence>
<dbReference type="InterPro" id="IPR006128">
    <property type="entry name" value="Lipoprotein_PsaA-like"/>
</dbReference>
<name>A0A6A7K8A7_9FIRM</name>
<dbReference type="SUPFAM" id="SSF53807">
    <property type="entry name" value="Helical backbone' metal receptor"/>
    <property type="match status" value="1"/>
</dbReference>
<dbReference type="GO" id="GO:0007155">
    <property type="term" value="P:cell adhesion"/>
    <property type="evidence" value="ECO:0007669"/>
    <property type="project" value="InterPro"/>
</dbReference>
<dbReference type="GO" id="GO:0046872">
    <property type="term" value="F:metal ion binding"/>
    <property type="evidence" value="ECO:0007669"/>
    <property type="project" value="UniProtKB-KW"/>
</dbReference>
<dbReference type="RefSeq" id="WP_152803120.1">
    <property type="nucleotide sequence ID" value="NZ_WHNX01000008.1"/>
</dbReference>
<dbReference type="Pfam" id="PF01297">
    <property type="entry name" value="ZnuA"/>
    <property type="match status" value="1"/>
</dbReference>
<dbReference type="PROSITE" id="PS51257">
    <property type="entry name" value="PROKAR_LIPOPROTEIN"/>
    <property type="match status" value="1"/>
</dbReference>
<accession>A0A6A7K8A7</accession>